<dbReference type="HOGENOM" id="CLU_074438_0_0_1"/>
<dbReference type="PROSITE" id="PS52027">
    <property type="entry name" value="ZF_C2HC_C3H"/>
    <property type="match status" value="2"/>
</dbReference>
<dbReference type="PANTHER" id="PTHR13555:SF25">
    <property type="entry name" value="ZINC FINGER C2HC DOMAIN-CONTAINING PROTEIN 1A"/>
    <property type="match status" value="1"/>
</dbReference>
<organism evidence="1 2">
    <name type="scientific">Caenorhabditis remanei</name>
    <name type="common">Caenorhabditis vulgaris</name>
    <dbReference type="NCBI Taxonomy" id="31234"/>
    <lineage>
        <taxon>Eukaryota</taxon>
        <taxon>Metazoa</taxon>
        <taxon>Ecdysozoa</taxon>
        <taxon>Nematoda</taxon>
        <taxon>Chromadorea</taxon>
        <taxon>Rhabditida</taxon>
        <taxon>Rhabditina</taxon>
        <taxon>Rhabditomorpha</taxon>
        <taxon>Rhabditoidea</taxon>
        <taxon>Rhabditidae</taxon>
        <taxon>Peloderinae</taxon>
        <taxon>Caenorhabditis</taxon>
    </lineage>
</organism>
<dbReference type="InterPro" id="IPR049899">
    <property type="entry name" value="Znf_C2HC_C3H"/>
</dbReference>
<dbReference type="OMA" id="NWRERHG"/>
<dbReference type="eggNOG" id="KOG3940">
    <property type="taxonomic scope" value="Eukaryota"/>
</dbReference>
<evidence type="ECO:0000313" key="1">
    <source>
        <dbReference type="EMBL" id="OZG08325.1"/>
    </source>
</evidence>
<dbReference type="PANTHER" id="PTHR13555">
    <property type="entry name" value="C2H2 ZINC FINGER CGI-62-RELATED"/>
    <property type="match status" value="1"/>
</dbReference>
<gene>
    <name evidence="1" type="ORF">FL82_01160</name>
</gene>
<protein>
    <submittedName>
        <fullName evidence="1">Uncharacterized protein</fullName>
    </submittedName>
</protein>
<dbReference type="EMBL" id="NMWX01000001">
    <property type="protein sequence ID" value="OZG08325.1"/>
    <property type="molecule type" value="Genomic_DNA"/>
</dbReference>
<dbReference type="OrthoDB" id="10255185at2759"/>
<dbReference type="STRING" id="31234.E3LE55"/>
<dbReference type="InterPro" id="IPR026319">
    <property type="entry name" value="ZC2HC1A/B-like"/>
</dbReference>
<name>A0A261BF47_CAERE</name>
<dbReference type="Pfam" id="PF13913">
    <property type="entry name" value="zf-C2HC_2"/>
    <property type="match status" value="2"/>
</dbReference>
<reference evidence="1" key="1">
    <citation type="submission" date="2017-08" db="EMBL/GenBank/DDBJ databases">
        <authorList>
            <person name="de Groot N.N."/>
        </authorList>
    </citation>
    <scope>NUCLEOTIDE SEQUENCE [LARGE SCALE GENOMIC DNA]</scope>
    <source>
        <strain evidence="1">PX439</strain>
    </source>
</reference>
<dbReference type="Proteomes" id="UP000216624">
    <property type="component" value="Unassembled WGS sequence"/>
</dbReference>
<comment type="caution">
    <text evidence="1">The sequence shown here is derived from an EMBL/GenBank/DDBJ whole genome shotgun (WGS) entry which is preliminary data.</text>
</comment>
<keyword evidence="2" id="KW-1185">Reference proteome</keyword>
<dbReference type="GO" id="GO:0008270">
    <property type="term" value="F:zinc ion binding"/>
    <property type="evidence" value="ECO:0007669"/>
    <property type="project" value="UniProtKB-KW"/>
</dbReference>
<accession>A0A261BF47</accession>
<evidence type="ECO:0000313" key="2">
    <source>
        <dbReference type="Proteomes" id="UP000216624"/>
    </source>
</evidence>
<dbReference type="Gene3D" id="3.30.160.60">
    <property type="entry name" value="Classic Zinc Finger"/>
    <property type="match status" value="1"/>
</dbReference>
<sequence>MDKVDPNEPTFPCPICGRRFIKSSLEKHESACKKLASLHRKPFDSGKQRATGSDLTYAAIKKAQNEKAKNGGVFPRPQTNWRERHGHFIDAVSSSKRVDYALKTGAPLPPPPKTAVPSDYVQCEYCSRNFNSAAAERHIPFCREQATRKQGGSLKSSAGNRALTSNNYRALPSKHEGRKQESSSRNGSAERKTTTRGRDGSLSRARRDDSNEITNRRKSLETRSQLTTGQATNRNTSLSAGMRPSLPPMTPTSKRSSSAKRDAPQPQTSTPQQRLKTPAPRTTTTSSRSGSRTSSRTRTRDESRESRLSQAKSNSRNNSRSRIF</sequence>
<proteinExistence type="predicted"/>
<feature type="non-terminal residue" evidence="1">
    <location>
        <position position="1"/>
    </location>
</feature>